<dbReference type="GO" id="GO:0016747">
    <property type="term" value="F:acyltransferase activity, transferring groups other than amino-acyl groups"/>
    <property type="evidence" value="ECO:0007669"/>
    <property type="project" value="InterPro"/>
</dbReference>
<dbReference type="OrthoDB" id="5416633at2"/>
<dbReference type="GO" id="GO:0045150">
    <property type="term" value="P:acetoin catabolic process"/>
    <property type="evidence" value="ECO:0007669"/>
    <property type="project" value="InterPro"/>
</dbReference>
<proteinExistence type="predicted"/>
<keyword evidence="3" id="KW-1185">Reference proteome</keyword>
<dbReference type="Gene3D" id="3.40.630.30">
    <property type="match status" value="1"/>
</dbReference>
<dbReference type="Proteomes" id="UP000471031">
    <property type="component" value="Unassembled WGS sequence"/>
</dbReference>
<reference evidence="2 3" key="1">
    <citation type="submission" date="2020-01" db="EMBL/GenBank/DDBJ databases">
        <title>Whole genome sequence of Heliobacterium gestii DSM 11169.</title>
        <authorList>
            <person name="Kyndt J.A."/>
            <person name="Meyer T.E."/>
        </authorList>
    </citation>
    <scope>NUCLEOTIDE SEQUENCE [LARGE SCALE GENOMIC DNA]</scope>
    <source>
        <strain evidence="2 3">DSM 11169</strain>
    </source>
</reference>
<dbReference type="SUPFAM" id="SSF55729">
    <property type="entry name" value="Acyl-CoA N-acyltransferases (Nat)"/>
    <property type="match status" value="1"/>
</dbReference>
<accession>A0A845LAQ2</accession>
<dbReference type="InterPro" id="IPR024699">
    <property type="entry name" value="AcuA"/>
</dbReference>
<gene>
    <name evidence="2" type="ORF">GTO89_11830</name>
</gene>
<sequence>MSCYSFATLRKSPALLSLTATERHVTLIWKVGVMITAEKPTRTPRHIQTERGCVTICGPVEGADILRYQMDEGLCAFRLPKEQQEALAEIARLPEGQVILALHDEQIIGYVTFHRPEEFERWAHDQVPGMLELGAIETSKRWRGLHIGRHLLEVAFGEGALEPYVIIATEYYWHWDLKGAGLSVWEYQKFLESLFNRVGLRRVGTDEPDILAHPANMLMARVGRLVPQESVLLFEESLYQNRWMF</sequence>
<keyword evidence="2" id="KW-0808">Transferase</keyword>
<feature type="domain" description="N-acetyltransferase" evidence="1">
    <location>
        <begin position="33"/>
        <end position="224"/>
    </location>
</feature>
<protein>
    <submittedName>
        <fullName evidence="2">GNAT family N-acetyltransferase</fullName>
    </submittedName>
</protein>
<evidence type="ECO:0000313" key="3">
    <source>
        <dbReference type="Proteomes" id="UP000471031"/>
    </source>
</evidence>
<dbReference type="AlphaFoldDB" id="A0A845LAQ2"/>
<dbReference type="InterPro" id="IPR016181">
    <property type="entry name" value="Acyl_CoA_acyltransferase"/>
</dbReference>
<evidence type="ECO:0000259" key="1">
    <source>
        <dbReference type="PROSITE" id="PS51186"/>
    </source>
</evidence>
<comment type="caution">
    <text evidence="2">The sequence shown here is derived from an EMBL/GenBank/DDBJ whole genome shotgun (WGS) entry which is preliminary data.</text>
</comment>
<dbReference type="GO" id="GO:0019152">
    <property type="term" value="F:acetoin dehydrogenase (NAD+) activity"/>
    <property type="evidence" value="ECO:0007669"/>
    <property type="project" value="InterPro"/>
</dbReference>
<dbReference type="Pfam" id="PF00583">
    <property type="entry name" value="Acetyltransf_1"/>
    <property type="match status" value="1"/>
</dbReference>
<name>A0A845LAQ2_HELGE</name>
<dbReference type="InterPro" id="IPR000182">
    <property type="entry name" value="GNAT_dom"/>
</dbReference>
<dbReference type="CDD" id="cd04301">
    <property type="entry name" value="NAT_SF"/>
    <property type="match status" value="1"/>
</dbReference>
<dbReference type="PIRSF" id="PIRSF021278">
    <property type="entry name" value="AcuA"/>
    <property type="match status" value="1"/>
</dbReference>
<dbReference type="EMBL" id="WXEX01000010">
    <property type="protein sequence ID" value="MZP43732.1"/>
    <property type="molecule type" value="Genomic_DNA"/>
</dbReference>
<evidence type="ECO:0000313" key="2">
    <source>
        <dbReference type="EMBL" id="MZP43732.1"/>
    </source>
</evidence>
<organism evidence="2 3">
    <name type="scientific">Heliomicrobium gestii</name>
    <name type="common">Heliobacterium gestii</name>
    <dbReference type="NCBI Taxonomy" id="2699"/>
    <lineage>
        <taxon>Bacteria</taxon>
        <taxon>Bacillati</taxon>
        <taxon>Bacillota</taxon>
        <taxon>Clostridia</taxon>
        <taxon>Eubacteriales</taxon>
        <taxon>Heliobacteriaceae</taxon>
        <taxon>Heliomicrobium</taxon>
    </lineage>
</organism>
<dbReference type="PROSITE" id="PS51186">
    <property type="entry name" value="GNAT"/>
    <property type="match status" value="1"/>
</dbReference>